<protein>
    <submittedName>
        <fullName evidence="1">Uncharacterized protein</fullName>
    </submittedName>
</protein>
<sequence length="214" mass="24976">MILAIIGRCVIVMNKHYWNEFSSQFIDKDTEKKILKIYQYSLPKTKINPSSNIEINQLRTPDIAIDRVDIKLVHSVQINRIFFQIKKYVNTNDYILCFPVIAVSEPIDSLNPGIYMFDIGRDLIVRISNEVIFTEETQKIHVFWLLDLENALIVYGRTAFYQGIKHTMNVREKVYVGIKKEPLPLFNNQQKILKTIGINPRLALLIECDSIMEK</sequence>
<accession>A0A0V8C7J8</accession>
<gene>
    <name evidence="1" type="ORF">KF282_1522</name>
</gene>
<dbReference type="EMBL" id="LKLN01000065">
    <property type="protein sequence ID" value="KSU04388.1"/>
    <property type="molecule type" value="Genomic_DNA"/>
</dbReference>
<comment type="caution">
    <text evidence="1">The sequence shown here is derived from an EMBL/GenBank/DDBJ whole genome shotgun (WGS) entry which is preliminary data.</text>
</comment>
<proteinExistence type="predicted"/>
<dbReference type="PATRIC" id="fig|1360.103.peg.1563"/>
<evidence type="ECO:0000313" key="2">
    <source>
        <dbReference type="Proteomes" id="UP000053058"/>
    </source>
</evidence>
<name>A0A0V8C7J8_LACLL</name>
<dbReference type="AlphaFoldDB" id="A0A0V8C7J8"/>
<evidence type="ECO:0000313" key="1">
    <source>
        <dbReference type="EMBL" id="KSU04388.1"/>
    </source>
</evidence>
<reference evidence="2" key="1">
    <citation type="submission" date="2015-10" db="EMBL/GenBank/DDBJ databases">
        <title>Draft Genome Sequences of 11 Lactococcus lactis subspecies cremoris strains.</title>
        <authorList>
            <person name="Wels M."/>
            <person name="Backus L."/>
            <person name="Boekhorst J."/>
            <person name="Dijkstra A."/>
            <person name="Beerthuizen M."/>
            <person name="Kelly W."/>
            <person name="Siezen R."/>
            <person name="Bachmann H."/>
            <person name="Van Hijum S."/>
        </authorList>
    </citation>
    <scope>NUCLEOTIDE SEQUENCE [LARGE SCALE GENOMIC DNA]</scope>
    <source>
        <strain evidence="2">KF282</strain>
    </source>
</reference>
<organism evidence="1 2">
    <name type="scientific">Lactococcus lactis subsp. lactis</name>
    <name type="common">Streptococcus lactis</name>
    <dbReference type="NCBI Taxonomy" id="1360"/>
    <lineage>
        <taxon>Bacteria</taxon>
        <taxon>Bacillati</taxon>
        <taxon>Bacillota</taxon>
        <taxon>Bacilli</taxon>
        <taxon>Lactobacillales</taxon>
        <taxon>Streptococcaceae</taxon>
        <taxon>Lactococcus</taxon>
    </lineage>
</organism>
<dbReference type="Proteomes" id="UP000053058">
    <property type="component" value="Unassembled WGS sequence"/>
</dbReference>